<gene>
    <name evidence="2" type="ORF">I5907_17755</name>
</gene>
<comment type="caution">
    <text evidence="2">The sequence shown here is derived from an EMBL/GenBank/DDBJ whole genome shotgun (WGS) entry which is preliminary data.</text>
</comment>
<accession>A0A931GZ99</accession>
<evidence type="ECO:0000313" key="2">
    <source>
        <dbReference type="EMBL" id="MBG9378087.1"/>
    </source>
</evidence>
<dbReference type="PANTHER" id="PTHR36966">
    <property type="entry name" value="REP-ASSOCIATED TYROSINE TRANSPOSASE"/>
    <property type="match status" value="1"/>
</dbReference>
<dbReference type="InterPro" id="IPR002686">
    <property type="entry name" value="Transposase_17"/>
</dbReference>
<dbReference type="EMBL" id="JADWYR010000002">
    <property type="protein sequence ID" value="MBG9378087.1"/>
    <property type="molecule type" value="Genomic_DNA"/>
</dbReference>
<dbReference type="GO" id="GO:0006313">
    <property type="term" value="P:DNA transposition"/>
    <property type="evidence" value="ECO:0007669"/>
    <property type="project" value="InterPro"/>
</dbReference>
<dbReference type="InterPro" id="IPR036515">
    <property type="entry name" value="Transposase_17_sf"/>
</dbReference>
<name>A0A931GZ99_9BACT</name>
<dbReference type="GO" id="GO:0004803">
    <property type="term" value="F:transposase activity"/>
    <property type="evidence" value="ECO:0007669"/>
    <property type="project" value="InterPro"/>
</dbReference>
<dbReference type="Gene3D" id="3.30.70.1290">
    <property type="entry name" value="Transposase IS200-like"/>
    <property type="match status" value="1"/>
</dbReference>
<dbReference type="GO" id="GO:0043565">
    <property type="term" value="F:sequence-specific DNA binding"/>
    <property type="evidence" value="ECO:0007669"/>
    <property type="project" value="TreeGrafter"/>
</dbReference>
<keyword evidence="3" id="KW-1185">Reference proteome</keyword>
<protein>
    <submittedName>
        <fullName evidence="2">Transposase</fullName>
    </submittedName>
</protein>
<dbReference type="AlphaFoldDB" id="A0A931GZ99"/>
<dbReference type="SMART" id="SM01321">
    <property type="entry name" value="Y1_Tnp"/>
    <property type="match status" value="1"/>
</dbReference>
<dbReference type="PANTHER" id="PTHR36966:SF1">
    <property type="entry name" value="REP-ASSOCIATED TYROSINE TRANSPOSASE"/>
    <property type="match status" value="1"/>
</dbReference>
<dbReference type="InterPro" id="IPR052715">
    <property type="entry name" value="RAYT_transposase"/>
</dbReference>
<reference evidence="2" key="1">
    <citation type="submission" date="2020-11" db="EMBL/GenBank/DDBJ databases">
        <title>Bacterial whole genome sequence for Panacibacter sp. DH6.</title>
        <authorList>
            <person name="Le V."/>
            <person name="Ko S."/>
            <person name="Ahn C.-Y."/>
            <person name="Oh H.-M."/>
        </authorList>
    </citation>
    <scope>NUCLEOTIDE SEQUENCE</scope>
    <source>
        <strain evidence="2">DH6</strain>
    </source>
</reference>
<organism evidence="2 3">
    <name type="scientific">Panacibacter microcysteis</name>
    <dbReference type="NCBI Taxonomy" id="2793269"/>
    <lineage>
        <taxon>Bacteria</taxon>
        <taxon>Pseudomonadati</taxon>
        <taxon>Bacteroidota</taxon>
        <taxon>Chitinophagia</taxon>
        <taxon>Chitinophagales</taxon>
        <taxon>Chitinophagaceae</taxon>
        <taxon>Panacibacter</taxon>
    </lineage>
</organism>
<evidence type="ECO:0000313" key="3">
    <source>
        <dbReference type="Proteomes" id="UP000628448"/>
    </source>
</evidence>
<sequence length="171" mass="20208">MAGNICYFYTDTINQFRHLLADDSLKMTVINSLQYLVTNNLVKIYGYVIMPNHIHLLWYILKDNGKESPAGSFAKFTAHQFKKYLSAKDAGLLKLYQSDKEDRQYQFWKRDPLAIPISNDNILAEKLNYIHLNPVREKWSLCKLPEEYKWSSARFYLTGQDEFNILTHFRD</sequence>
<dbReference type="Proteomes" id="UP000628448">
    <property type="component" value="Unassembled WGS sequence"/>
</dbReference>
<dbReference type="SUPFAM" id="SSF143422">
    <property type="entry name" value="Transposase IS200-like"/>
    <property type="match status" value="1"/>
</dbReference>
<dbReference type="RefSeq" id="WP_196992145.1">
    <property type="nucleotide sequence ID" value="NZ_JADWYR010000002.1"/>
</dbReference>
<evidence type="ECO:0000259" key="1">
    <source>
        <dbReference type="SMART" id="SM01321"/>
    </source>
</evidence>
<proteinExistence type="predicted"/>
<feature type="domain" description="Transposase IS200-like" evidence="1">
    <location>
        <begin position="2"/>
        <end position="133"/>
    </location>
</feature>